<keyword evidence="1" id="KW-0489">Methyltransferase</keyword>
<dbReference type="GO" id="GO:0003676">
    <property type="term" value="F:nucleic acid binding"/>
    <property type="evidence" value="ECO:0007669"/>
    <property type="project" value="InterPro"/>
</dbReference>
<evidence type="ECO:0000313" key="1">
    <source>
        <dbReference type="EMBL" id="GBP70581.1"/>
    </source>
</evidence>
<keyword evidence="2" id="KW-1185">Reference proteome</keyword>
<dbReference type="EMBL" id="BGZK01001079">
    <property type="protein sequence ID" value="GBP70581.1"/>
    <property type="molecule type" value="Genomic_DNA"/>
</dbReference>
<keyword evidence="1" id="KW-0808">Transferase</keyword>
<proteinExistence type="predicted"/>
<dbReference type="InterPro" id="IPR036397">
    <property type="entry name" value="RNaseH_sf"/>
</dbReference>
<reference evidence="1 2" key="1">
    <citation type="journal article" date="2019" name="Commun. Biol.">
        <title>The bagworm genome reveals a unique fibroin gene that provides high tensile strength.</title>
        <authorList>
            <person name="Kono N."/>
            <person name="Nakamura H."/>
            <person name="Ohtoshi R."/>
            <person name="Tomita M."/>
            <person name="Numata K."/>
            <person name="Arakawa K."/>
        </authorList>
    </citation>
    <scope>NUCLEOTIDE SEQUENCE [LARGE SCALE GENOMIC DNA]</scope>
</reference>
<protein>
    <submittedName>
        <fullName evidence="1">Histone-lysine N-methyltransferase SETMAR</fullName>
    </submittedName>
</protein>
<gene>
    <name evidence="1" type="primary">SETMAR</name>
    <name evidence="1" type="ORF">EVAR_54391_1</name>
</gene>
<dbReference type="Gene3D" id="3.30.420.10">
    <property type="entry name" value="Ribonuclease H-like superfamily/Ribonuclease H"/>
    <property type="match status" value="1"/>
</dbReference>
<dbReference type="GO" id="GO:0032259">
    <property type="term" value="P:methylation"/>
    <property type="evidence" value="ECO:0007669"/>
    <property type="project" value="UniProtKB-KW"/>
</dbReference>
<comment type="caution">
    <text evidence="1">The sequence shown here is derived from an EMBL/GenBank/DDBJ whole genome shotgun (WGS) entry which is preliminary data.</text>
</comment>
<name>A0A4C1Y2Z9_EUMVA</name>
<evidence type="ECO:0000313" key="2">
    <source>
        <dbReference type="Proteomes" id="UP000299102"/>
    </source>
</evidence>
<organism evidence="1 2">
    <name type="scientific">Eumeta variegata</name>
    <name type="common">Bagworm moth</name>
    <name type="synonym">Eumeta japonica</name>
    <dbReference type="NCBI Taxonomy" id="151549"/>
    <lineage>
        <taxon>Eukaryota</taxon>
        <taxon>Metazoa</taxon>
        <taxon>Ecdysozoa</taxon>
        <taxon>Arthropoda</taxon>
        <taxon>Hexapoda</taxon>
        <taxon>Insecta</taxon>
        <taxon>Pterygota</taxon>
        <taxon>Neoptera</taxon>
        <taxon>Endopterygota</taxon>
        <taxon>Lepidoptera</taxon>
        <taxon>Glossata</taxon>
        <taxon>Ditrysia</taxon>
        <taxon>Tineoidea</taxon>
        <taxon>Psychidae</taxon>
        <taxon>Oiketicinae</taxon>
        <taxon>Eumeta</taxon>
    </lineage>
</organism>
<sequence>MELLLRALYMQNKETANNVLFHQDNASARRSAVAVASFGDAGFEILEHPPYSPDFATCDFYLFPRSKEYAKEQRFEDDEAVVTAVHEFLEYSNACYGKVGKGRPKKPRADNIRGVLKKGQILSIRNRQARVIKIDGCRRKKKSRNQTVDPILFNIPHYCAESAVRRLCVRRNSFAFNGVWRAPSCRSAPIVRGVTYIRFLCPSVLVRLLFDFISRKWSGHNVLLYKDSPPSTLYRVSRWNNTVLRRRPILKVRWKWCAEVVNTTAARAQPSRS</sequence>
<dbReference type="InterPro" id="IPR052709">
    <property type="entry name" value="Transposase-MT_Hybrid"/>
</dbReference>
<dbReference type="PANTHER" id="PTHR46060:SF1">
    <property type="entry name" value="MARINER MOS1 TRANSPOSASE-LIKE PROTEIN"/>
    <property type="match status" value="1"/>
</dbReference>
<dbReference type="GO" id="GO:0008168">
    <property type="term" value="F:methyltransferase activity"/>
    <property type="evidence" value="ECO:0007669"/>
    <property type="project" value="UniProtKB-KW"/>
</dbReference>
<dbReference type="AlphaFoldDB" id="A0A4C1Y2Z9"/>
<dbReference type="PANTHER" id="PTHR46060">
    <property type="entry name" value="MARINER MOS1 TRANSPOSASE-LIKE PROTEIN"/>
    <property type="match status" value="1"/>
</dbReference>
<dbReference type="STRING" id="151549.A0A4C1Y2Z9"/>
<dbReference type="Proteomes" id="UP000299102">
    <property type="component" value="Unassembled WGS sequence"/>
</dbReference>
<accession>A0A4C1Y2Z9</accession>